<proteinExistence type="predicted"/>
<reference evidence="2" key="1">
    <citation type="submission" date="2020-10" db="EMBL/GenBank/DDBJ databases">
        <title>Chromosome-scale genome assembly of the Allis shad, Alosa alosa.</title>
        <authorList>
            <person name="Margot Z."/>
            <person name="Christophe K."/>
            <person name="Cabau C."/>
            <person name="Louis A."/>
            <person name="Berthelot C."/>
            <person name="Parey E."/>
            <person name="Roest Crollius H."/>
            <person name="Montfort J."/>
            <person name="Robinson-Rechavi M."/>
            <person name="Bucao C."/>
            <person name="Bouchez O."/>
            <person name="Gislard M."/>
            <person name="Lluch J."/>
            <person name="Milhes M."/>
            <person name="Lampietro C."/>
            <person name="Lopez Roques C."/>
            <person name="Donnadieu C."/>
            <person name="Braasch I."/>
            <person name="Desvignes T."/>
            <person name="Postlethwait J."/>
            <person name="Bobe J."/>
            <person name="Guiguen Y."/>
        </authorList>
    </citation>
    <scope>NUCLEOTIDE SEQUENCE</scope>
    <source>
        <strain evidence="2">M-15738</strain>
        <tissue evidence="2">Blood</tissue>
    </source>
</reference>
<gene>
    <name evidence="2" type="ORF">AALO_G00165780</name>
</gene>
<evidence type="ECO:0000313" key="2">
    <source>
        <dbReference type="EMBL" id="KAG5272457.1"/>
    </source>
</evidence>
<comment type="caution">
    <text evidence="2">The sequence shown here is derived from an EMBL/GenBank/DDBJ whole genome shotgun (WGS) entry which is preliminary data.</text>
</comment>
<evidence type="ECO:0000256" key="1">
    <source>
        <dbReference type="SAM" id="MobiDB-lite"/>
    </source>
</evidence>
<name>A0AAV6GFW8_9TELE</name>
<dbReference type="EMBL" id="JADWDJ010000012">
    <property type="protein sequence ID" value="KAG5272457.1"/>
    <property type="molecule type" value="Genomic_DNA"/>
</dbReference>
<feature type="compositionally biased region" description="Polar residues" evidence="1">
    <location>
        <begin position="1"/>
        <end position="14"/>
    </location>
</feature>
<dbReference type="Proteomes" id="UP000823561">
    <property type="component" value="Chromosome 12"/>
</dbReference>
<protein>
    <submittedName>
        <fullName evidence="2">Uncharacterized protein</fullName>
    </submittedName>
</protein>
<feature type="region of interest" description="Disordered" evidence="1">
    <location>
        <begin position="1"/>
        <end position="25"/>
    </location>
</feature>
<dbReference type="AlphaFoldDB" id="A0AAV6GFW8"/>
<organism evidence="2 3">
    <name type="scientific">Alosa alosa</name>
    <name type="common">allis shad</name>
    <dbReference type="NCBI Taxonomy" id="278164"/>
    <lineage>
        <taxon>Eukaryota</taxon>
        <taxon>Metazoa</taxon>
        <taxon>Chordata</taxon>
        <taxon>Craniata</taxon>
        <taxon>Vertebrata</taxon>
        <taxon>Euteleostomi</taxon>
        <taxon>Actinopterygii</taxon>
        <taxon>Neopterygii</taxon>
        <taxon>Teleostei</taxon>
        <taxon>Clupei</taxon>
        <taxon>Clupeiformes</taxon>
        <taxon>Clupeoidei</taxon>
        <taxon>Clupeidae</taxon>
        <taxon>Alosa</taxon>
    </lineage>
</organism>
<accession>A0AAV6GFW8</accession>
<keyword evidence="3" id="KW-1185">Reference proteome</keyword>
<evidence type="ECO:0000313" key="3">
    <source>
        <dbReference type="Proteomes" id="UP000823561"/>
    </source>
</evidence>
<sequence>MSCRSVSSNIQCGSTRRRRPTSRAGMLPIETTMTLDHEDRHLYSIYTPHAPACPEPYGHSPELYGVN</sequence>